<feature type="coiled-coil region" evidence="9">
    <location>
        <begin position="452"/>
        <end position="479"/>
    </location>
</feature>
<keyword evidence="6" id="KW-1278">Translocase</keyword>
<dbReference type="FunFam" id="3.30.450.90:FF:000001">
    <property type="entry name" value="Type II secretion system ATPase GspE"/>
    <property type="match status" value="1"/>
</dbReference>
<comment type="caution">
    <text evidence="11">The sequence shown here is derived from an EMBL/GenBank/DDBJ whole genome shotgun (WGS) entry which is preliminary data.</text>
</comment>
<evidence type="ECO:0000256" key="9">
    <source>
        <dbReference type="SAM" id="Coils"/>
    </source>
</evidence>
<dbReference type="GO" id="GO:0016887">
    <property type="term" value="F:ATP hydrolysis activity"/>
    <property type="evidence" value="ECO:0007669"/>
    <property type="project" value="TreeGrafter"/>
</dbReference>
<keyword evidence="4" id="KW-0067">ATP-binding</keyword>
<evidence type="ECO:0000256" key="1">
    <source>
        <dbReference type="ARBA" id="ARBA00006611"/>
    </source>
</evidence>
<dbReference type="GO" id="GO:0015628">
    <property type="term" value="P:protein secretion by the type II secretion system"/>
    <property type="evidence" value="ECO:0007669"/>
    <property type="project" value="InterPro"/>
</dbReference>
<dbReference type="PANTHER" id="PTHR30258">
    <property type="entry name" value="TYPE II SECRETION SYSTEM PROTEIN GSPE-RELATED"/>
    <property type="match status" value="1"/>
</dbReference>
<dbReference type="PANTHER" id="PTHR30258:SF1">
    <property type="entry name" value="PROTEIN TRANSPORT PROTEIN HOFB HOMOLOG"/>
    <property type="match status" value="1"/>
</dbReference>
<gene>
    <name evidence="11" type="primary">gspE</name>
    <name evidence="11" type="ORF">ENU78_07425</name>
</gene>
<dbReference type="AlphaFoldDB" id="A0A7V3ZJQ6"/>
<keyword evidence="3" id="KW-0547">Nucleotide-binding</keyword>
<keyword evidence="5" id="KW-0653">Protein transport</keyword>
<dbReference type="Pfam" id="PF00437">
    <property type="entry name" value="T2SSE"/>
    <property type="match status" value="1"/>
</dbReference>
<dbReference type="InterPro" id="IPR001482">
    <property type="entry name" value="T2SS/T4SS_dom"/>
</dbReference>
<dbReference type="Gene3D" id="3.30.450.90">
    <property type="match status" value="1"/>
</dbReference>
<dbReference type="CDD" id="cd01129">
    <property type="entry name" value="PulE-GspE-like"/>
    <property type="match status" value="1"/>
</dbReference>
<evidence type="ECO:0000256" key="4">
    <source>
        <dbReference type="ARBA" id="ARBA00022840"/>
    </source>
</evidence>
<protein>
    <recommendedName>
        <fullName evidence="7">protein-secreting ATPase</fullName>
        <ecNumber evidence="7">7.4.2.8</ecNumber>
    </recommendedName>
</protein>
<keyword evidence="9" id="KW-0175">Coiled coil</keyword>
<dbReference type="GO" id="GO:0005886">
    <property type="term" value="C:plasma membrane"/>
    <property type="evidence" value="ECO:0007669"/>
    <property type="project" value="TreeGrafter"/>
</dbReference>
<dbReference type="InterPro" id="IPR037257">
    <property type="entry name" value="T2SS_E_N_sf"/>
</dbReference>
<dbReference type="FunFam" id="3.40.50.300:FF:000398">
    <property type="entry name" value="Type IV pilus assembly ATPase PilB"/>
    <property type="match status" value="1"/>
</dbReference>
<evidence type="ECO:0000256" key="6">
    <source>
        <dbReference type="ARBA" id="ARBA00022967"/>
    </source>
</evidence>
<dbReference type="Gene3D" id="3.40.50.300">
    <property type="entry name" value="P-loop containing nucleotide triphosphate hydrolases"/>
    <property type="match status" value="1"/>
</dbReference>
<evidence type="ECO:0000256" key="3">
    <source>
        <dbReference type="ARBA" id="ARBA00022741"/>
    </source>
</evidence>
<dbReference type="Pfam" id="PF05157">
    <property type="entry name" value="MshEN"/>
    <property type="match status" value="1"/>
</dbReference>
<dbReference type="PROSITE" id="PS00662">
    <property type="entry name" value="T2SP_E"/>
    <property type="match status" value="1"/>
</dbReference>
<reference evidence="11" key="1">
    <citation type="journal article" date="2020" name="mSystems">
        <title>Genome- and Community-Level Interaction Insights into Carbon Utilization and Element Cycling Functions of Hydrothermarchaeota in Hydrothermal Sediment.</title>
        <authorList>
            <person name="Zhou Z."/>
            <person name="Liu Y."/>
            <person name="Xu W."/>
            <person name="Pan J."/>
            <person name="Luo Z.H."/>
            <person name="Li M."/>
        </authorList>
    </citation>
    <scope>NUCLEOTIDE SEQUENCE [LARGE SCALE GENOMIC DNA]</scope>
    <source>
        <strain evidence="11">SpSt-70</strain>
    </source>
</reference>
<dbReference type="SUPFAM" id="SSF52540">
    <property type="entry name" value="P-loop containing nucleoside triphosphate hydrolases"/>
    <property type="match status" value="1"/>
</dbReference>
<comment type="catalytic activity">
    <reaction evidence="8">
        <text>ATP + H2O + cellular proteinSide 1 = ADP + phosphate + cellular proteinSide 2.</text>
        <dbReference type="EC" id="7.4.2.8"/>
    </reaction>
</comment>
<name>A0A7V3ZJQ6_DICTH</name>
<dbReference type="FunFam" id="3.30.300.160:FF:000002">
    <property type="entry name" value="Type II secretion system protein E"/>
    <property type="match status" value="1"/>
</dbReference>
<dbReference type="InterPro" id="IPR013369">
    <property type="entry name" value="T2SS_GspE"/>
</dbReference>
<evidence type="ECO:0000256" key="2">
    <source>
        <dbReference type="ARBA" id="ARBA00022448"/>
    </source>
</evidence>
<feature type="domain" description="Bacterial type II secretion system protein E" evidence="10">
    <location>
        <begin position="688"/>
        <end position="702"/>
    </location>
</feature>
<dbReference type="GO" id="GO:0015627">
    <property type="term" value="C:type II protein secretion system complex"/>
    <property type="evidence" value="ECO:0007669"/>
    <property type="project" value="InterPro"/>
</dbReference>
<dbReference type="InterPro" id="IPR027417">
    <property type="entry name" value="P-loop_NTPase"/>
</dbReference>
<dbReference type="GO" id="GO:0005524">
    <property type="term" value="F:ATP binding"/>
    <property type="evidence" value="ECO:0007669"/>
    <property type="project" value="UniProtKB-KW"/>
</dbReference>
<dbReference type="NCBIfam" id="TIGR02533">
    <property type="entry name" value="type_II_gspE"/>
    <property type="match status" value="1"/>
</dbReference>
<organism evidence="11">
    <name type="scientific">Dictyoglomus thermophilum</name>
    <dbReference type="NCBI Taxonomy" id="14"/>
    <lineage>
        <taxon>Bacteria</taxon>
        <taxon>Pseudomonadati</taxon>
        <taxon>Dictyoglomota</taxon>
        <taxon>Dictyoglomia</taxon>
        <taxon>Dictyoglomales</taxon>
        <taxon>Dictyoglomaceae</taxon>
        <taxon>Dictyoglomus</taxon>
    </lineage>
</organism>
<dbReference type="Gene3D" id="3.30.300.160">
    <property type="entry name" value="Type II secretion system, protein E, N-terminal domain"/>
    <property type="match status" value="2"/>
</dbReference>
<keyword evidence="2" id="KW-0813">Transport</keyword>
<dbReference type="GO" id="GO:0008564">
    <property type="term" value="F:protein-exporting ATPase activity"/>
    <property type="evidence" value="ECO:0007669"/>
    <property type="project" value="UniProtKB-EC"/>
</dbReference>
<dbReference type="SUPFAM" id="SSF160246">
    <property type="entry name" value="EspE N-terminal domain-like"/>
    <property type="match status" value="2"/>
</dbReference>
<dbReference type="EC" id="7.4.2.8" evidence="7"/>
<proteinExistence type="inferred from homology"/>
<accession>A0A7V3ZJQ6</accession>
<evidence type="ECO:0000256" key="5">
    <source>
        <dbReference type="ARBA" id="ARBA00022927"/>
    </source>
</evidence>
<evidence type="ECO:0000259" key="10">
    <source>
        <dbReference type="PROSITE" id="PS00662"/>
    </source>
</evidence>
<dbReference type="EMBL" id="DTDV01000019">
    <property type="protein sequence ID" value="HGK24241.1"/>
    <property type="molecule type" value="Genomic_DNA"/>
</dbReference>
<dbReference type="InterPro" id="IPR007831">
    <property type="entry name" value="T2SS_GspE_N"/>
</dbReference>
<evidence type="ECO:0000256" key="8">
    <source>
        <dbReference type="ARBA" id="ARBA00034006"/>
    </source>
</evidence>
<evidence type="ECO:0000256" key="7">
    <source>
        <dbReference type="ARBA" id="ARBA00024382"/>
    </source>
</evidence>
<comment type="similarity">
    <text evidence="1">Belongs to the GSP E family.</text>
</comment>
<evidence type="ECO:0000313" key="11">
    <source>
        <dbReference type="EMBL" id="HGK24241.1"/>
    </source>
</evidence>
<sequence>MDSININERLIGILKSRNIVPAAILDNILSNLRGKDIQEILLEEGLISKEKLVDLLSEILGWKVLVGKEFKPNEEAAKSIPPFLTKFHNFIPLGIEEKTIKVGFFPPVKPTAIEDIRLLTGYDVEPYLLKISSGEEDLSSLIAAPKTTNVDIDLEPKKVEEPLKGIEIGTWDESELNKIIEELTPEGGILEESSSASLLIDNQESQTISPGETSEAKQEENMPTIEVKEESISEVLSQIEGVEVVEEEKVERIEEVQEAEKVEEKQKEGFKKTEKDLADKIIESIRSSLSSADKKGLDEKKVAKPSTRRTGRRKLLGEVLLEKNLITKEQLDEALALSSKKGIRLGEALLELKLLDDVALAKLLSEQFDIPFKSLKEVKIDHDLAKLISPQKARENLILPLYRDNGRIVVGIVDPSNILALDDLRMVTRSEVFPVIVPRNELIDAINQIWGSEEVEKVLEEIIVQKEEEETQYQEVSLEEISSQEGPIAKLVNSILVDAVKRGASDIHIEPTEKNVRVRFRIDGVLHEIMFIQKRFQAAIVSRIKIMSDMDISERRIPQDGRIKANIKGEVYDFRVSTLPGVFGEKVVLRILGRGSISLSLESLGFSEHNYERYLKMLKTPYGIILVTGPTGSGKSTTLYASLNMINSPDINIITVEDPVEYQLPGIHQVQVNPKAGLTFASALRSILRQDPDVVLVGEIRDEETARIAIQAALTGHLVLSTLHTNDAPSAVTRLIDMGIEPFLISSSLLGAVAQRLVRTICPNCKAPYEPTKEEIEAIKATLGDIDLSNVTFYKGKGCPKCNGKGYKGRTAIHEIMLMNDEIRDLVLKKASRETIKEVARKHGMVTLREDGMQKVLKGMTTVEEVMRVTAAD</sequence>